<evidence type="ECO:0000313" key="2">
    <source>
        <dbReference type="EMBL" id="EPB92044.1"/>
    </source>
</evidence>
<name>S2JQ03_MUCC1</name>
<accession>S2JQ03</accession>
<evidence type="ECO:0008006" key="4">
    <source>
        <dbReference type="Google" id="ProtNLM"/>
    </source>
</evidence>
<keyword evidence="3" id="KW-1185">Reference proteome</keyword>
<reference evidence="3" key="1">
    <citation type="submission" date="2013-05" db="EMBL/GenBank/DDBJ databases">
        <title>The Genome sequence of Mucor circinelloides f. circinelloides 1006PhL.</title>
        <authorList>
            <consortium name="The Broad Institute Genomics Platform"/>
            <person name="Cuomo C."/>
            <person name="Earl A."/>
            <person name="Findley K."/>
            <person name="Lee S.C."/>
            <person name="Walker B."/>
            <person name="Young S."/>
            <person name="Zeng Q."/>
            <person name="Gargeya S."/>
            <person name="Fitzgerald M."/>
            <person name="Haas B."/>
            <person name="Abouelleil A."/>
            <person name="Allen A.W."/>
            <person name="Alvarado L."/>
            <person name="Arachchi H.M."/>
            <person name="Berlin A.M."/>
            <person name="Chapman S.B."/>
            <person name="Gainer-Dewar J."/>
            <person name="Goldberg J."/>
            <person name="Griggs A."/>
            <person name="Gujja S."/>
            <person name="Hansen M."/>
            <person name="Howarth C."/>
            <person name="Imamovic A."/>
            <person name="Ireland A."/>
            <person name="Larimer J."/>
            <person name="McCowan C."/>
            <person name="Murphy C."/>
            <person name="Pearson M."/>
            <person name="Poon T.W."/>
            <person name="Priest M."/>
            <person name="Roberts A."/>
            <person name="Saif S."/>
            <person name="Shea T."/>
            <person name="Sisk P."/>
            <person name="Sykes S."/>
            <person name="Wortman J."/>
            <person name="Nusbaum C."/>
            <person name="Birren B."/>
        </authorList>
    </citation>
    <scope>NUCLEOTIDE SEQUENCE [LARGE SCALE GENOMIC DNA]</scope>
    <source>
        <strain evidence="3">1006PhL</strain>
    </source>
</reference>
<sequence length="304" mass="34728">MVSITALADETLHMIFAQIDSTKQLAQCRLTCKRFDGIAEQAMFNSHVVIRTEDQALSLLQHLSRCQRRGIKHFHWGLTSSTAPPTLKHLLPMILHSNTVSLTGCVQGRECYDLIDDIVEQFLPTEKPQLISLPHPDMPDKYYYRKLLKYGDTLQSAYILIDIVSEQLEELELEFDMIEANALVNRAMYEHLVQPYQSDNMKKLVLKGACTASYLEAFMYMYPKVETVLLDITFQSRPRISIIPEMNRIMKCLVAVAHKELIITSINGASLKELILHLKNKGHDINIPAIRHDSDIRMYVGGLD</sequence>
<keyword evidence="1" id="KW-0175">Coiled coil</keyword>
<gene>
    <name evidence="2" type="ORF">HMPREF1544_01108</name>
</gene>
<dbReference type="InParanoid" id="S2JQ03"/>
<dbReference type="SUPFAM" id="SSF81383">
    <property type="entry name" value="F-box domain"/>
    <property type="match status" value="1"/>
</dbReference>
<dbReference type="EMBL" id="KE123903">
    <property type="protein sequence ID" value="EPB92044.1"/>
    <property type="molecule type" value="Genomic_DNA"/>
</dbReference>
<proteinExistence type="predicted"/>
<organism evidence="2 3">
    <name type="scientific">Mucor circinelloides f. circinelloides (strain 1006PhL)</name>
    <name type="common">Mucormycosis agent</name>
    <name type="synonym">Calyptromyces circinelloides</name>
    <dbReference type="NCBI Taxonomy" id="1220926"/>
    <lineage>
        <taxon>Eukaryota</taxon>
        <taxon>Fungi</taxon>
        <taxon>Fungi incertae sedis</taxon>
        <taxon>Mucoromycota</taxon>
        <taxon>Mucoromycotina</taxon>
        <taxon>Mucoromycetes</taxon>
        <taxon>Mucorales</taxon>
        <taxon>Mucorineae</taxon>
        <taxon>Mucoraceae</taxon>
        <taxon>Mucor</taxon>
    </lineage>
</organism>
<dbReference type="Proteomes" id="UP000014254">
    <property type="component" value="Unassembled WGS sequence"/>
</dbReference>
<feature type="coiled-coil region" evidence="1">
    <location>
        <begin position="154"/>
        <end position="181"/>
    </location>
</feature>
<dbReference type="InterPro" id="IPR036047">
    <property type="entry name" value="F-box-like_dom_sf"/>
</dbReference>
<dbReference type="VEuPathDB" id="FungiDB:HMPREF1544_01108"/>
<evidence type="ECO:0000256" key="1">
    <source>
        <dbReference type="SAM" id="Coils"/>
    </source>
</evidence>
<protein>
    <recommendedName>
        <fullName evidence="4">F-box domain-containing protein</fullName>
    </recommendedName>
</protein>
<evidence type="ECO:0000313" key="3">
    <source>
        <dbReference type="Proteomes" id="UP000014254"/>
    </source>
</evidence>
<dbReference type="OrthoDB" id="2218526at2759"/>
<dbReference type="AlphaFoldDB" id="S2JQ03"/>